<feature type="domain" description="Carboxylesterase type B" evidence="2">
    <location>
        <begin position="26"/>
        <end position="372"/>
    </location>
</feature>
<accession>A0A7I5E7W3</accession>
<dbReference type="OrthoDB" id="5856135at2759"/>
<dbReference type="WBParaSite" id="HCON_00055805-00001">
    <property type="protein sequence ID" value="HCON_00055805-00001"/>
    <property type="gene ID" value="HCON_00055805"/>
</dbReference>
<dbReference type="AlphaFoldDB" id="A0A7I5E7W3"/>
<dbReference type="InterPro" id="IPR002018">
    <property type="entry name" value="CarbesteraseB"/>
</dbReference>
<evidence type="ECO:0000313" key="3">
    <source>
        <dbReference type="Proteomes" id="UP000025227"/>
    </source>
</evidence>
<dbReference type="Pfam" id="PF00135">
    <property type="entry name" value="COesterase"/>
    <property type="match status" value="1"/>
</dbReference>
<dbReference type="Proteomes" id="UP000025227">
    <property type="component" value="Unplaced"/>
</dbReference>
<keyword evidence="3" id="KW-1185">Reference proteome</keyword>
<dbReference type="SUPFAM" id="SSF53474">
    <property type="entry name" value="alpha/beta-Hydrolases"/>
    <property type="match status" value="1"/>
</dbReference>
<keyword evidence="1" id="KW-0732">Signal</keyword>
<dbReference type="PANTHER" id="PTHR11559">
    <property type="entry name" value="CARBOXYLESTERASE"/>
    <property type="match status" value="1"/>
</dbReference>
<name>A0A7I5E7W3_HAECO</name>
<reference evidence="4" key="1">
    <citation type="submission" date="2020-12" db="UniProtKB">
        <authorList>
            <consortium name="WormBaseParasite"/>
        </authorList>
    </citation>
    <scope>IDENTIFICATION</scope>
    <source>
        <strain evidence="4">MHco3</strain>
    </source>
</reference>
<evidence type="ECO:0000259" key="2">
    <source>
        <dbReference type="Pfam" id="PF00135"/>
    </source>
</evidence>
<feature type="chain" id="PRO_5029650096" evidence="1">
    <location>
        <begin position="20"/>
        <end position="520"/>
    </location>
</feature>
<dbReference type="InterPro" id="IPR050309">
    <property type="entry name" value="Type-B_Carboxylest/Lipase"/>
</dbReference>
<evidence type="ECO:0000313" key="4">
    <source>
        <dbReference type="WBParaSite" id="HCON_00055805-00001"/>
    </source>
</evidence>
<feature type="signal peptide" evidence="1">
    <location>
        <begin position="1"/>
        <end position="19"/>
    </location>
</feature>
<proteinExistence type="predicted"/>
<protein>
    <submittedName>
        <fullName evidence="4">COesterase domain-containing protein</fullName>
    </submittedName>
</protein>
<sequence>FRMLLLSIPLLLYTEVSIAFEGKSLSENVVGYLGIPYAKAPVRERRFKESESVEFDVDRSYQEWLLGCPDVVSTGRNEDCLFLNLLQFKGTSRKVDTLLIFSNEKLSEVKLTGLVSSSLNVVTASVRTGLLGSFNAIPHGVSDVINVVKFLRDNADALHIGKITVWAESLVAETVASALSRTNVERAILINGNARTRTIGREGFSKRAAHKILTELQCDLPSVNQAMDCLRSKQLSELYKAADQLTKPFYPFGVPFRCPSYEQPAIPTILGVFRQLPKEYPSDSDFDEKFQYINFKRFLAGLIPDSQFQNAPLLRRQILHQYIYTQGDKKNTYFLFEQMRKILLDRDFIAPTQQLVSELKQKKSDVYLLEYGIDNPPTSCLQDGGWDDIKPFCDKMFQYFTRFATKGQPTKNSCEPTNPTWPAMGSAKRDYHVILKADGTIEWESKFHLASTQLWNNFLLALDKLELKGRRDAIFKEETQLDPHEVEDDVQEWHKKAADVGGFDFTEEHALGDMPLHMEL</sequence>
<dbReference type="OMA" id="TWPAMGS"/>
<evidence type="ECO:0000256" key="1">
    <source>
        <dbReference type="SAM" id="SignalP"/>
    </source>
</evidence>
<dbReference type="InterPro" id="IPR029058">
    <property type="entry name" value="AB_hydrolase_fold"/>
</dbReference>
<organism evidence="3 4">
    <name type="scientific">Haemonchus contortus</name>
    <name type="common">Barber pole worm</name>
    <dbReference type="NCBI Taxonomy" id="6289"/>
    <lineage>
        <taxon>Eukaryota</taxon>
        <taxon>Metazoa</taxon>
        <taxon>Ecdysozoa</taxon>
        <taxon>Nematoda</taxon>
        <taxon>Chromadorea</taxon>
        <taxon>Rhabditida</taxon>
        <taxon>Rhabditina</taxon>
        <taxon>Rhabditomorpha</taxon>
        <taxon>Strongyloidea</taxon>
        <taxon>Trichostrongylidae</taxon>
        <taxon>Haemonchus</taxon>
    </lineage>
</organism>
<dbReference type="Gene3D" id="3.40.50.1820">
    <property type="entry name" value="alpha/beta hydrolase"/>
    <property type="match status" value="1"/>
</dbReference>